<evidence type="ECO:0000256" key="2">
    <source>
        <dbReference type="ARBA" id="ARBA00022679"/>
    </source>
</evidence>
<keyword evidence="2 6" id="KW-0808">Transferase</keyword>
<dbReference type="InterPro" id="IPR011611">
    <property type="entry name" value="PfkB_dom"/>
</dbReference>
<keyword evidence="3" id="KW-0547">Nucleotide-binding</keyword>
<evidence type="ECO:0000313" key="8">
    <source>
        <dbReference type="EMBL" id="TQV70300.1"/>
    </source>
</evidence>
<organism evidence="8 9">
    <name type="scientific">Denitrobaculum tricleocarpae</name>
    <dbReference type="NCBI Taxonomy" id="2591009"/>
    <lineage>
        <taxon>Bacteria</taxon>
        <taxon>Pseudomonadati</taxon>
        <taxon>Pseudomonadota</taxon>
        <taxon>Alphaproteobacteria</taxon>
        <taxon>Rhodospirillales</taxon>
        <taxon>Rhodospirillaceae</taxon>
        <taxon>Denitrobaculum</taxon>
    </lineage>
</organism>
<comment type="caution">
    <text evidence="8">The sequence shown here is derived from an EMBL/GenBank/DDBJ whole genome shotgun (WGS) entry which is preliminary data.</text>
</comment>
<evidence type="ECO:0000256" key="4">
    <source>
        <dbReference type="ARBA" id="ARBA00022777"/>
    </source>
</evidence>
<keyword evidence="4 6" id="KW-0418">Kinase</keyword>
<dbReference type="InterPro" id="IPR030830">
    <property type="entry name" value="Myo_inos_IolC"/>
</dbReference>
<proteinExistence type="inferred from homology"/>
<dbReference type="EMBL" id="VHSH01000017">
    <property type="protein sequence ID" value="TQV70300.1"/>
    <property type="molecule type" value="Genomic_DNA"/>
</dbReference>
<dbReference type="GO" id="GO:0047590">
    <property type="term" value="F:5-dehydro-2-deoxygluconokinase activity"/>
    <property type="evidence" value="ECO:0007669"/>
    <property type="project" value="UniProtKB-EC"/>
</dbReference>
<accession>A0A545SZC8</accession>
<dbReference type="Pfam" id="PF00294">
    <property type="entry name" value="PfkB"/>
    <property type="match status" value="1"/>
</dbReference>
<evidence type="ECO:0000259" key="7">
    <source>
        <dbReference type="Pfam" id="PF00294"/>
    </source>
</evidence>
<dbReference type="Gene3D" id="3.40.1190.20">
    <property type="match status" value="1"/>
</dbReference>
<keyword evidence="9" id="KW-1185">Reference proteome</keyword>
<evidence type="ECO:0000256" key="5">
    <source>
        <dbReference type="ARBA" id="ARBA00022840"/>
    </source>
</evidence>
<evidence type="ECO:0000256" key="3">
    <source>
        <dbReference type="ARBA" id="ARBA00022741"/>
    </source>
</evidence>
<dbReference type="InterPro" id="IPR023314">
    <property type="entry name" value="Myo_inos_IolC-like_sf"/>
</dbReference>
<dbReference type="InterPro" id="IPR002139">
    <property type="entry name" value="Ribo/fructo_kinase"/>
</dbReference>
<evidence type="ECO:0000256" key="6">
    <source>
        <dbReference type="RuleBase" id="RU003704"/>
    </source>
</evidence>
<dbReference type="RefSeq" id="WP_142899758.1">
    <property type="nucleotide sequence ID" value="NZ_ML660068.1"/>
</dbReference>
<dbReference type="SUPFAM" id="SSF53613">
    <property type="entry name" value="Ribokinase-like"/>
    <property type="match status" value="1"/>
</dbReference>
<dbReference type="GO" id="GO:0006000">
    <property type="term" value="P:fructose metabolic process"/>
    <property type="evidence" value="ECO:0007669"/>
    <property type="project" value="UniProtKB-ARBA"/>
</dbReference>
<feature type="domain" description="Carbohydrate kinase PfkB" evidence="7">
    <location>
        <begin position="13"/>
        <end position="310"/>
    </location>
</feature>
<dbReference type="NCBIfam" id="TIGR04382">
    <property type="entry name" value="myo_inos_iolC_N"/>
    <property type="match status" value="1"/>
</dbReference>
<protein>
    <submittedName>
        <fullName evidence="8">5-dehydro-2-deoxygluconokinase</fullName>
        <ecNumber evidence="8">2.7.1.92</ecNumber>
    </submittedName>
</protein>
<dbReference type="PRINTS" id="PR00990">
    <property type="entry name" value="RIBOKINASE"/>
</dbReference>
<dbReference type="InterPro" id="IPR029056">
    <property type="entry name" value="Ribokinase-like"/>
</dbReference>
<gene>
    <name evidence="8" type="primary">iolC</name>
    <name evidence="8" type="ORF">FKG95_27915</name>
</gene>
<evidence type="ECO:0000313" key="9">
    <source>
        <dbReference type="Proteomes" id="UP000315252"/>
    </source>
</evidence>
<dbReference type="InterPro" id="IPR002173">
    <property type="entry name" value="Carboh/pur_kinase_PfkB_CS"/>
</dbReference>
<reference evidence="8 9" key="1">
    <citation type="submission" date="2019-06" db="EMBL/GenBank/DDBJ databases">
        <title>Whole genome sequence for Rhodospirillaceae sp. R148.</title>
        <authorList>
            <person name="Wang G."/>
        </authorList>
    </citation>
    <scope>NUCLEOTIDE SEQUENCE [LARGE SCALE GENOMIC DNA]</scope>
    <source>
        <strain evidence="8 9">R148</strain>
    </source>
</reference>
<dbReference type="PROSITE" id="PS00584">
    <property type="entry name" value="PFKB_KINASES_2"/>
    <property type="match status" value="1"/>
</dbReference>
<dbReference type="Proteomes" id="UP000315252">
    <property type="component" value="Unassembled WGS sequence"/>
</dbReference>
<dbReference type="GO" id="GO:0005524">
    <property type="term" value="F:ATP binding"/>
    <property type="evidence" value="ECO:0007669"/>
    <property type="project" value="UniProtKB-KW"/>
</dbReference>
<comment type="similarity">
    <text evidence="1 6">Belongs to the carbohydrate kinase PfkB family.</text>
</comment>
<dbReference type="PANTHER" id="PTHR43085:SF49">
    <property type="entry name" value="5-DEHYDRO-2-DEOXYGLUCONOKINASE"/>
    <property type="match status" value="1"/>
</dbReference>
<name>A0A545SZC8_9PROT</name>
<evidence type="ECO:0000256" key="1">
    <source>
        <dbReference type="ARBA" id="ARBA00010688"/>
    </source>
</evidence>
<dbReference type="EC" id="2.7.1.92" evidence="8"/>
<dbReference type="InterPro" id="IPR050306">
    <property type="entry name" value="PfkB_Carbo_kinase"/>
</dbReference>
<dbReference type="AlphaFoldDB" id="A0A545SZC8"/>
<dbReference type="OrthoDB" id="9792663at2"/>
<dbReference type="CDD" id="cd01166">
    <property type="entry name" value="KdgK"/>
    <property type="match status" value="1"/>
</dbReference>
<sequence>MEKLIDKLKRRSFLVVGRAGMDFYAEPPGTVLEEADSFSAHVGGSAANTAVALARLGCGAEVVTCVSDDAVGRFATARLARFGVGTKYCRSVAGEARNSLAVVETRLENCQSVIYRNGAADFDMGPGDVESLDYAAAGGVILSGTALAAEPSRSAIFRAIELARAAGTPVIIDMDYRPYSWVSQEEAAEVYTRAIEHCDLVIGNDVEFNVAAGPGQDGFEHARSLLQAFPSLVVYKMGERGSVTFTATESFETGIYPVRALKPTGAGDAFMGGFLAGLADGLSPKDAVRQGSASAAIVVTRVSCSTAMPDPKELADFVSAHPILSSQETTAPGEHHAHCPV</sequence>
<dbReference type="Gene3D" id="2.20.150.10">
    <property type="entry name" value="putative 5-dehydro-2- deoxygluconokinase"/>
    <property type="match status" value="1"/>
</dbReference>
<dbReference type="PANTHER" id="PTHR43085">
    <property type="entry name" value="HEXOKINASE FAMILY MEMBER"/>
    <property type="match status" value="1"/>
</dbReference>
<keyword evidence="5" id="KW-0067">ATP-binding</keyword>
<dbReference type="GO" id="GO:0008865">
    <property type="term" value="F:fructokinase activity"/>
    <property type="evidence" value="ECO:0007669"/>
    <property type="project" value="UniProtKB-ARBA"/>
</dbReference>